<dbReference type="AlphaFoldDB" id="G5S7J0"/>
<evidence type="ECO:0000313" key="2">
    <source>
        <dbReference type="Proteomes" id="UP000003536"/>
    </source>
</evidence>
<name>G5S7J0_SALET</name>
<evidence type="ECO:0000313" key="1">
    <source>
        <dbReference type="EMBL" id="EHD05957.1"/>
    </source>
</evidence>
<dbReference type="Proteomes" id="UP000003536">
    <property type="component" value="Unassembled WGS sequence"/>
</dbReference>
<sequence length="71" mass="7935">MFGVFLCRVNGNGRVSRFLKSDELGAEFGVFFNELFDGGSGYGVRIRHYCDKKIIIVSHCLGVHTQKLHTG</sequence>
<organism evidence="1 2">
    <name type="scientific">Salmonella enterica subsp. enterica serovar Wandsworth str. A4-580</name>
    <dbReference type="NCBI Taxonomy" id="913086"/>
    <lineage>
        <taxon>Bacteria</taxon>
        <taxon>Pseudomonadati</taxon>
        <taxon>Pseudomonadota</taxon>
        <taxon>Gammaproteobacteria</taxon>
        <taxon>Enterobacterales</taxon>
        <taxon>Enterobacteriaceae</taxon>
        <taxon>Salmonella</taxon>
    </lineage>
</organism>
<proteinExistence type="predicted"/>
<gene>
    <name evidence="1" type="ORF">LTSEWAN_0790</name>
</gene>
<reference evidence="1 2" key="1">
    <citation type="journal article" date="2011" name="BMC Genomics">
        <title>Genome sequencing reveals diversification of virulence factor content and possible host adaptation in distinct subpopulations of Salmonella enterica.</title>
        <authorList>
            <person name="den Bakker H.C."/>
            <person name="Moreno Switt A.I."/>
            <person name="Govoni G."/>
            <person name="Cummings C.A."/>
            <person name="Ranieri M.L."/>
            <person name="Degoricija L."/>
            <person name="Hoelzer K."/>
            <person name="Rodriguez-Rivera L.D."/>
            <person name="Brown S."/>
            <person name="Bolchacova E."/>
            <person name="Furtado M.R."/>
            <person name="Wiedmann M."/>
        </authorList>
    </citation>
    <scope>NUCLEOTIDE SEQUENCE [LARGE SCALE GENOMIC DNA]</scope>
    <source>
        <strain evidence="1 2">A4-580</strain>
    </source>
</reference>
<protein>
    <submittedName>
        <fullName evidence="1">Uncharacterized protein</fullName>
    </submittedName>
</protein>
<accession>G5S7J0</accession>
<dbReference type="EMBL" id="AFCX01000256">
    <property type="protein sequence ID" value="EHD05957.1"/>
    <property type="molecule type" value="Genomic_DNA"/>
</dbReference>
<comment type="caution">
    <text evidence="1">The sequence shown here is derived from an EMBL/GenBank/DDBJ whole genome shotgun (WGS) entry which is preliminary data.</text>
</comment>